<accession>A0A1M5AJP7</accession>
<organism evidence="3 4">
    <name type="scientific">Devosia limi DSM 17137</name>
    <dbReference type="NCBI Taxonomy" id="1121477"/>
    <lineage>
        <taxon>Bacteria</taxon>
        <taxon>Pseudomonadati</taxon>
        <taxon>Pseudomonadota</taxon>
        <taxon>Alphaproteobacteria</taxon>
        <taxon>Hyphomicrobiales</taxon>
        <taxon>Devosiaceae</taxon>
        <taxon>Devosia</taxon>
    </lineage>
</organism>
<feature type="transmembrane region" description="Helical" evidence="1">
    <location>
        <begin position="50"/>
        <end position="72"/>
    </location>
</feature>
<dbReference type="Gene3D" id="3.40.50.1820">
    <property type="entry name" value="alpha/beta hydrolase"/>
    <property type="match status" value="1"/>
</dbReference>
<dbReference type="SUPFAM" id="SSF53474">
    <property type="entry name" value="alpha/beta-Hydrolases"/>
    <property type="match status" value="1"/>
</dbReference>
<dbReference type="EMBL" id="FQVC01000006">
    <property type="protein sequence ID" value="SHF30499.1"/>
    <property type="molecule type" value="Genomic_DNA"/>
</dbReference>
<keyword evidence="1" id="KW-0472">Membrane</keyword>
<keyword evidence="3" id="KW-0031">Aminopeptidase</keyword>
<dbReference type="AlphaFoldDB" id="A0A1M5AJP7"/>
<sequence length="508" mass="55704">MVDNGMSTATRPNYWWWTLLAGLIFALAAVVVAPLMGLEISNELFNQAGQVTWLTLFVGVFLLGCLFTWLLMSRPVRFSPVRGGVTGILVTFFAYPLVLTLADLVQRNWGAGTLEARTDHVVLAIGLTLITTGFAAILFGAVVGMAITWLLMRFHRPTAAIVSAHANRPRHKLVRGLIRAATVAALVLLVFFVGSFVWLTLMPLNVDGLEPNSKASTPAQNYEEAIAAYDGIRAQEATMELHERCNSTLLTHGSKVARVVVYFHGLTSCPAQADELALQLFEKGYNVYLPRMFGHGYADPLTEAPADMRAEELVEYAGRSVDLAQGLGDEVVVVGLSAGGTIASWLAQYRSDVDISISVSPFFGPYLVPAWAAHAATNLLLLMPNSWVWWNPLETVRPPEVNYAYARWSSHALGQVMRLGAIVASSARAEPPLAANIDMLLNEADVAVSMDLAERIITSWRRHGRSVSVEVLPFSRRLPHDLIDPREPMGDVELVYPILFDMIDAPRP</sequence>
<keyword evidence="3" id="KW-0645">Protease</keyword>
<proteinExistence type="predicted"/>
<dbReference type="Pfam" id="PF12146">
    <property type="entry name" value="Hydrolase_4"/>
    <property type="match status" value="1"/>
</dbReference>
<feature type="transmembrane region" description="Helical" evidence="1">
    <location>
        <begin position="177"/>
        <end position="201"/>
    </location>
</feature>
<keyword evidence="1" id="KW-1133">Transmembrane helix</keyword>
<name>A0A1M5AJP7_9HYPH</name>
<keyword evidence="3" id="KW-0378">Hydrolase</keyword>
<dbReference type="InterPro" id="IPR029058">
    <property type="entry name" value="AB_hydrolase_fold"/>
</dbReference>
<dbReference type="InterPro" id="IPR022742">
    <property type="entry name" value="Hydrolase_4"/>
</dbReference>
<evidence type="ECO:0000313" key="3">
    <source>
        <dbReference type="EMBL" id="SHF30499.1"/>
    </source>
</evidence>
<feature type="transmembrane region" description="Helical" evidence="1">
    <location>
        <begin position="84"/>
        <end position="102"/>
    </location>
</feature>
<evidence type="ECO:0000259" key="2">
    <source>
        <dbReference type="Pfam" id="PF12146"/>
    </source>
</evidence>
<feature type="transmembrane region" description="Helical" evidence="1">
    <location>
        <begin position="14"/>
        <end position="38"/>
    </location>
</feature>
<evidence type="ECO:0000256" key="1">
    <source>
        <dbReference type="SAM" id="Phobius"/>
    </source>
</evidence>
<evidence type="ECO:0000313" key="4">
    <source>
        <dbReference type="Proteomes" id="UP000184533"/>
    </source>
</evidence>
<dbReference type="Proteomes" id="UP000184533">
    <property type="component" value="Unassembled WGS sequence"/>
</dbReference>
<feature type="domain" description="Serine aminopeptidase S33" evidence="2">
    <location>
        <begin position="256"/>
        <end position="394"/>
    </location>
</feature>
<feature type="transmembrane region" description="Helical" evidence="1">
    <location>
        <begin position="122"/>
        <end position="151"/>
    </location>
</feature>
<dbReference type="GO" id="GO:0004177">
    <property type="term" value="F:aminopeptidase activity"/>
    <property type="evidence" value="ECO:0007669"/>
    <property type="project" value="UniProtKB-KW"/>
</dbReference>
<keyword evidence="1" id="KW-0812">Transmembrane</keyword>
<reference evidence="3 4" key="1">
    <citation type="submission" date="2016-11" db="EMBL/GenBank/DDBJ databases">
        <authorList>
            <person name="Jaros S."/>
            <person name="Januszkiewicz K."/>
            <person name="Wedrychowicz H."/>
        </authorList>
    </citation>
    <scope>NUCLEOTIDE SEQUENCE [LARGE SCALE GENOMIC DNA]</scope>
    <source>
        <strain evidence="3 4">DSM 17137</strain>
    </source>
</reference>
<gene>
    <name evidence="3" type="ORF">SAMN02745223_02285</name>
</gene>
<protein>
    <submittedName>
        <fullName evidence="3">Serine aminopeptidase, S33</fullName>
    </submittedName>
</protein>